<dbReference type="Pfam" id="PF00443">
    <property type="entry name" value="UCH"/>
    <property type="match status" value="1"/>
</dbReference>
<dbReference type="InterPro" id="IPR028889">
    <property type="entry name" value="USP"/>
</dbReference>
<proteinExistence type="inferred from homology"/>
<dbReference type="PROSITE" id="PS50235">
    <property type="entry name" value="USP_3"/>
    <property type="match status" value="1"/>
</dbReference>
<dbReference type="Gene3D" id="3.90.70.10">
    <property type="entry name" value="Cysteine proteinases"/>
    <property type="match status" value="1"/>
</dbReference>
<keyword evidence="5" id="KW-0833">Ubl conjugation pathway</keyword>
<name>A0A9P9BRW2_9PEZI</name>
<comment type="similarity">
    <text evidence="2">Belongs to the peptidase C19 family.</text>
</comment>
<dbReference type="CDD" id="cd02662">
    <property type="entry name" value="Peptidase_C19F"/>
    <property type="match status" value="1"/>
</dbReference>
<dbReference type="GO" id="GO:0006508">
    <property type="term" value="P:proteolysis"/>
    <property type="evidence" value="ECO:0007669"/>
    <property type="project" value="UniProtKB-KW"/>
</dbReference>
<dbReference type="GO" id="GO:0016579">
    <property type="term" value="P:protein deubiquitination"/>
    <property type="evidence" value="ECO:0007669"/>
    <property type="project" value="InterPro"/>
</dbReference>
<dbReference type="Proteomes" id="UP000756346">
    <property type="component" value="Unassembled WGS sequence"/>
</dbReference>
<dbReference type="GO" id="GO:0004843">
    <property type="term" value="F:cysteine-type deubiquitinase activity"/>
    <property type="evidence" value="ECO:0007669"/>
    <property type="project" value="UniProtKB-EC"/>
</dbReference>
<comment type="caution">
    <text evidence="10">The sequence shown here is derived from an EMBL/GenBank/DDBJ whole genome shotgun (WGS) entry which is preliminary data.</text>
</comment>
<dbReference type="RefSeq" id="XP_046014188.1">
    <property type="nucleotide sequence ID" value="XM_046156691.1"/>
</dbReference>
<protein>
    <recommendedName>
        <fullName evidence="3">ubiquitinyl hydrolase 1</fullName>
        <ecNumber evidence="3">3.4.19.12</ecNumber>
    </recommendedName>
</protein>
<evidence type="ECO:0000313" key="10">
    <source>
        <dbReference type="EMBL" id="KAH7033356.1"/>
    </source>
</evidence>
<evidence type="ECO:0000256" key="7">
    <source>
        <dbReference type="ARBA" id="ARBA00022807"/>
    </source>
</evidence>
<dbReference type="GO" id="GO:0005829">
    <property type="term" value="C:cytosol"/>
    <property type="evidence" value="ECO:0007669"/>
    <property type="project" value="TreeGrafter"/>
</dbReference>
<feature type="region of interest" description="Disordered" evidence="8">
    <location>
        <begin position="661"/>
        <end position="719"/>
    </location>
</feature>
<evidence type="ECO:0000256" key="5">
    <source>
        <dbReference type="ARBA" id="ARBA00022786"/>
    </source>
</evidence>
<organism evidence="10 11">
    <name type="scientific">Microdochium trichocladiopsis</name>
    <dbReference type="NCBI Taxonomy" id="1682393"/>
    <lineage>
        <taxon>Eukaryota</taxon>
        <taxon>Fungi</taxon>
        <taxon>Dikarya</taxon>
        <taxon>Ascomycota</taxon>
        <taxon>Pezizomycotina</taxon>
        <taxon>Sordariomycetes</taxon>
        <taxon>Xylariomycetidae</taxon>
        <taxon>Xylariales</taxon>
        <taxon>Microdochiaceae</taxon>
        <taxon>Microdochium</taxon>
    </lineage>
</organism>
<sequence length="719" mass="77999">MSGYAPQRHQDRAVLSRTYYREDAIASASVWDRLQQPSVLVPLILFILGIFYNSLHKSPLHRHRHPGEVLWDFIVTATPASLLYSLDDWLHPPLAPALKPSTTAARSQTYTAKSDALRRILGLDKPGSIIKTVASAGLKGMNTLSTASFMGKHTGSKSPPGLTNISQSCFQNSILQGLSTSSFLPDYLEKASSCIAGTSVDGASGPTTTLRIFLASLVDPGNNGRSLTAPEALRSLNIWDQQDAQEYFSKLLEGIDNEVKEAAHVLSRHKYPDLALPAVRDDTGGSSRRSIDSGYQSLSAAPRTATADQLPVNPLEGLEAHRLACVECGFSEGLTLQPSNCLTLNLGHASEYDIFRGLDSHVQVEAIEGVQCPKCTLLKLQRLLKLIVTRGVDAGLSDEALREPRTRLAAVETALEEDDFEDETLTEKCKITSEHRVRTTKMKQTVFARPPQTLALHMNRSVYSERATLKNPAPVRFPSILDLGPWVLGSGGDSLPDPQGSGSDDSSRSPPPASDVEYWTCRPKFSIVPGSRGRSKMSGPIYELRAVVIHQGHHSNGHYVCYKKHTGRSAGADQDGAAESSVSQPSGGTLSTASTKESSALPLDDDNDDDDDAAEGNMTKWWRISDENVWEVEEADVLNQSGVFMLFYDCVDSKTVFISETETGEGESKDQVPCAPEEPTERPSAPPHSSSSVRPSSLLPLLAEDENVDSSIPLGRPNS</sequence>
<evidence type="ECO:0000256" key="6">
    <source>
        <dbReference type="ARBA" id="ARBA00022801"/>
    </source>
</evidence>
<feature type="region of interest" description="Disordered" evidence="8">
    <location>
        <begin position="568"/>
        <end position="614"/>
    </location>
</feature>
<dbReference type="GeneID" id="70186237"/>
<dbReference type="GO" id="GO:0005634">
    <property type="term" value="C:nucleus"/>
    <property type="evidence" value="ECO:0007669"/>
    <property type="project" value="TreeGrafter"/>
</dbReference>
<dbReference type="InterPro" id="IPR018200">
    <property type="entry name" value="USP_CS"/>
</dbReference>
<evidence type="ECO:0000256" key="1">
    <source>
        <dbReference type="ARBA" id="ARBA00000707"/>
    </source>
</evidence>
<feature type="compositionally biased region" description="Polar residues" evidence="8">
    <location>
        <begin position="580"/>
        <end position="598"/>
    </location>
</feature>
<keyword evidence="7" id="KW-0788">Thiol protease</keyword>
<gene>
    <name evidence="10" type="ORF">B0I36DRAFT_348423</name>
</gene>
<dbReference type="EC" id="3.4.19.12" evidence="3"/>
<dbReference type="PROSITE" id="PS00973">
    <property type="entry name" value="USP_2"/>
    <property type="match status" value="1"/>
</dbReference>
<evidence type="ECO:0000256" key="3">
    <source>
        <dbReference type="ARBA" id="ARBA00012759"/>
    </source>
</evidence>
<evidence type="ECO:0000259" key="9">
    <source>
        <dbReference type="PROSITE" id="PS50235"/>
    </source>
</evidence>
<feature type="region of interest" description="Disordered" evidence="8">
    <location>
        <begin position="488"/>
        <end position="517"/>
    </location>
</feature>
<evidence type="ECO:0000256" key="4">
    <source>
        <dbReference type="ARBA" id="ARBA00022670"/>
    </source>
</evidence>
<evidence type="ECO:0000313" key="11">
    <source>
        <dbReference type="Proteomes" id="UP000756346"/>
    </source>
</evidence>
<dbReference type="AlphaFoldDB" id="A0A9P9BRW2"/>
<evidence type="ECO:0000256" key="2">
    <source>
        <dbReference type="ARBA" id="ARBA00009085"/>
    </source>
</evidence>
<keyword evidence="11" id="KW-1185">Reference proteome</keyword>
<keyword evidence="6" id="KW-0378">Hydrolase</keyword>
<reference evidence="10" key="1">
    <citation type="journal article" date="2021" name="Nat. Commun.">
        <title>Genetic determinants of endophytism in the Arabidopsis root mycobiome.</title>
        <authorList>
            <person name="Mesny F."/>
            <person name="Miyauchi S."/>
            <person name="Thiergart T."/>
            <person name="Pickel B."/>
            <person name="Atanasova L."/>
            <person name="Karlsson M."/>
            <person name="Huettel B."/>
            <person name="Barry K.W."/>
            <person name="Haridas S."/>
            <person name="Chen C."/>
            <person name="Bauer D."/>
            <person name="Andreopoulos W."/>
            <person name="Pangilinan J."/>
            <person name="LaButti K."/>
            <person name="Riley R."/>
            <person name="Lipzen A."/>
            <person name="Clum A."/>
            <person name="Drula E."/>
            <person name="Henrissat B."/>
            <person name="Kohler A."/>
            <person name="Grigoriev I.V."/>
            <person name="Martin F.M."/>
            <person name="Hacquard S."/>
        </authorList>
    </citation>
    <scope>NUCLEOTIDE SEQUENCE</scope>
    <source>
        <strain evidence="10">MPI-CAGE-CH-0230</strain>
    </source>
</reference>
<feature type="domain" description="USP" evidence="9">
    <location>
        <begin position="160"/>
        <end position="651"/>
    </location>
</feature>
<evidence type="ECO:0000256" key="8">
    <source>
        <dbReference type="SAM" id="MobiDB-lite"/>
    </source>
</evidence>
<dbReference type="InterPro" id="IPR038765">
    <property type="entry name" value="Papain-like_cys_pep_sf"/>
</dbReference>
<accession>A0A9P9BRW2</accession>
<dbReference type="InterPro" id="IPR050164">
    <property type="entry name" value="Peptidase_C19"/>
</dbReference>
<keyword evidence="4" id="KW-0645">Protease</keyword>
<dbReference type="PANTHER" id="PTHR24006">
    <property type="entry name" value="UBIQUITIN CARBOXYL-TERMINAL HYDROLASE"/>
    <property type="match status" value="1"/>
</dbReference>
<feature type="compositionally biased region" description="Acidic residues" evidence="8">
    <location>
        <begin position="603"/>
        <end position="614"/>
    </location>
</feature>
<dbReference type="PANTHER" id="PTHR24006:SF888">
    <property type="entry name" value="UBIQUITIN CARBOXYL-TERMINAL HYDROLASE 30"/>
    <property type="match status" value="1"/>
</dbReference>
<dbReference type="OrthoDB" id="2020758at2759"/>
<dbReference type="InterPro" id="IPR001394">
    <property type="entry name" value="Peptidase_C19_UCH"/>
</dbReference>
<feature type="compositionally biased region" description="Low complexity" evidence="8">
    <location>
        <begin position="493"/>
        <end position="504"/>
    </location>
</feature>
<dbReference type="EMBL" id="JAGTJQ010000004">
    <property type="protein sequence ID" value="KAH7033356.1"/>
    <property type="molecule type" value="Genomic_DNA"/>
</dbReference>
<feature type="compositionally biased region" description="Low complexity" evidence="8">
    <location>
        <begin position="687"/>
        <end position="702"/>
    </location>
</feature>
<comment type="catalytic activity">
    <reaction evidence="1">
        <text>Thiol-dependent hydrolysis of ester, thioester, amide, peptide and isopeptide bonds formed by the C-terminal Gly of ubiquitin (a 76-residue protein attached to proteins as an intracellular targeting signal).</text>
        <dbReference type="EC" id="3.4.19.12"/>
    </reaction>
</comment>
<dbReference type="SUPFAM" id="SSF54001">
    <property type="entry name" value="Cysteine proteinases"/>
    <property type="match status" value="1"/>
</dbReference>